<evidence type="ECO:0000256" key="2">
    <source>
        <dbReference type="SAM" id="SignalP"/>
    </source>
</evidence>
<evidence type="ECO:0000313" key="4">
    <source>
        <dbReference type="Proteomes" id="UP000663879"/>
    </source>
</evidence>
<keyword evidence="1" id="KW-0472">Membrane</keyword>
<reference evidence="3" key="1">
    <citation type="submission" date="2021-02" db="EMBL/GenBank/DDBJ databases">
        <authorList>
            <person name="Nowell W R."/>
        </authorList>
    </citation>
    <scope>NUCLEOTIDE SEQUENCE</scope>
    <source>
        <strain evidence="3">Ploen Becks lab</strain>
    </source>
</reference>
<proteinExistence type="predicted"/>
<feature type="transmembrane region" description="Helical" evidence="1">
    <location>
        <begin position="83"/>
        <end position="105"/>
    </location>
</feature>
<dbReference type="AlphaFoldDB" id="A0A813RXA7"/>
<dbReference type="Proteomes" id="UP000663879">
    <property type="component" value="Unassembled WGS sequence"/>
</dbReference>
<keyword evidence="2" id="KW-0732">Signal</keyword>
<feature type="chain" id="PRO_5032618440" evidence="2">
    <location>
        <begin position="20"/>
        <end position="242"/>
    </location>
</feature>
<dbReference type="OrthoDB" id="10541498at2759"/>
<name>A0A813RXA7_9BILA</name>
<comment type="caution">
    <text evidence="3">The sequence shown here is derived from an EMBL/GenBank/DDBJ whole genome shotgun (WGS) entry which is preliminary data.</text>
</comment>
<keyword evidence="1" id="KW-1133">Transmembrane helix</keyword>
<accession>A0A813RXA7</accession>
<gene>
    <name evidence="3" type="ORF">OXX778_LOCUS5789</name>
</gene>
<feature type="signal peptide" evidence="2">
    <location>
        <begin position="1"/>
        <end position="19"/>
    </location>
</feature>
<evidence type="ECO:0000256" key="1">
    <source>
        <dbReference type="SAM" id="Phobius"/>
    </source>
</evidence>
<evidence type="ECO:0000313" key="3">
    <source>
        <dbReference type="EMBL" id="CAF0787346.1"/>
    </source>
</evidence>
<keyword evidence="4" id="KW-1185">Reference proteome</keyword>
<dbReference type="EMBL" id="CAJNOC010000648">
    <property type="protein sequence ID" value="CAF0787346.1"/>
    <property type="molecule type" value="Genomic_DNA"/>
</dbReference>
<sequence length="242" mass="26246">MKSLSIIGLILSAVLMVNCQLHMPVAMPVASPVAVPVAHPVAVPVPVGVPVGMGLGLGVGMMGPRMNRFMRKTARRMMAANMVAANMAAVNIAAANIATGNMALIGKRAVSNSTEDDQIQVNQTFCSYSSQRGILSCHGIKNNFDCDVTPRLSGFEKLKLKLSDLELVPAEEGNFNILRLLNPNSKFTVVEPFNKKQIVLSLFNAEHPSEPGFMIRDSACWSNVESLVRENQRENVRLAIFL</sequence>
<protein>
    <submittedName>
        <fullName evidence="3">Uncharacterized protein</fullName>
    </submittedName>
</protein>
<feature type="transmembrane region" description="Helical" evidence="1">
    <location>
        <begin position="43"/>
        <end position="62"/>
    </location>
</feature>
<organism evidence="3 4">
    <name type="scientific">Brachionus calyciflorus</name>
    <dbReference type="NCBI Taxonomy" id="104777"/>
    <lineage>
        <taxon>Eukaryota</taxon>
        <taxon>Metazoa</taxon>
        <taxon>Spiralia</taxon>
        <taxon>Gnathifera</taxon>
        <taxon>Rotifera</taxon>
        <taxon>Eurotatoria</taxon>
        <taxon>Monogononta</taxon>
        <taxon>Pseudotrocha</taxon>
        <taxon>Ploima</taxon>
        <taxon>Brachionidae</taxon>
        <taxon>Brachionus</taxon>
    </lineage>
</organism>
<keyword evidence="1" id="KW-0812">Transmembrane</keyword>